<proteinExistence type="predicted"/>
<dbReference type="AlphaFoldDB" id="A0A9Q0BCS4"/>
<evidence type="ECO:0000313" key="3">
    <source>
        <dbReference type="EMBL" id="KAI6781112.1"/>
    </source>
</evidence>
<evidence type="ECO:0000256" key="1">
    <source>
        <dbReference type="SAM" id="Coils"/>
    </source>
</evidence>
<name>A0A9Q0BCS4_9HYPO</name>
<evidence type="ECO:0000313" key="4">
    <source>
        <dbReference type="Proteomes" id="UP001055219"/>
    </source>
</evidence>
<keyword evidence="1" id="KW-0175">Coiled coil</keyword>
<reference evidence="3" key="2">
    <citation type="submission" date="2022-07" db="EMBL/GenBank/DDBJ databases">
        <authorList>
            <person name="Goncalves M.F.M."/>
            <person name="Hilario S."/>
            <person name="Van De Peer Y."/>
            <person name="Esteves A.C."/>
            <person name="Alves A."/>
        </authorList>
    </citation>
    <scope>NUCLEOTIDE SEQUENCE</scope>
    <source>
        <strain evidence="3">MUM 19.33</strain>
    </source>
</reference>
<organism evidence="3 4">
    <name type="scientific">Emericellopsis cladophorae</name>
    <dbReference type="NCBI Taxonomy" id="2686198"/>
    <lineage>
        <taxon>Eukaryota</taxon>
        <taxon>Fungi</taxon>
        <taxon>Dikarya</taxon>
        <taxon>Ascomycota</taxon>
        <taxon>Pezizomycotina</taxon>
        <taxon>Sordariomycetes</taxon>
        <taxon>Hypocreomycetidae</taxon>
        <taxon>Hypocreales</taxon>
        <taxon>Bionectriaceae</taxon>
        <taxon>Emericellopsis</taxon>
    </lineage>
</organism>
<feature type="coiled-coil region" evidence="1">
    <location>
        <begin position="158"/>
        <end position="261"/>
    </location>
</feature>
<dbReference type="EMBL" id="JAGIXG020000025">
    <property type="protein sequence ID" value="KAI6781112.1"/>
    <property type="molecule type" value="Genomic_DNA"/>
</dbReference>
<dbReference type="RefSeq" id="XP_051361968.1">
    <property type="nucleotide sequence ID" value="XM_051506844.1"/>
</dbReference>
<gene>
    <name evidence="3" type="ORF">J7T54_003280</name>
</gene>
<comment type="caution">
    <text evidence="3">The sequence shown here is derived from an EMBL/GenBank/DDBJ whole genome shotgun (WGS) entry which is preliminary data.</text>
</comment>
<protein>
    <submittedName>
        <fullName evidence="3">Uncharacterized protein</fullName>
    </submittedName>
</protein>
<feature type="region of interest" description="Disordered" evidence="2">
    <location>
        <begin position="518"/>
        <end position="541"/>
    </location>
</feature>
<evidence type="ECO:0000256" key="2">
    <source>
        <dbReference type="SAM" id="MobiDB-lite"/>
    </source>
</evidence>
<accession>A0A9Q0BCS4</accession>
<dbReference type="OrthoDB" id="10349908at2759"/>
<sequence length="541" mass="61413">MHEAKLAYEDAKEHLKKTQDDTKDLEACFAEILKATGVRATDTIEQQPTPTTDAVESSKLDERLGAIAREQEARIKKLESDLQTRFNQSITDSAKRIQEDFDKSLKARTEEIKGQYTAMLEERDKRTREHYDRSLESRTEEIQSQCTAKIEENDKRIREHYDETLKTYMSNMAALREQVNKWQEIDLDNTKKQASIMKLHEALAAKVQGAANELKRLSDHVRKLDERLSLPPKPDTTDRAISELKTKLQNLEDKLSASAQTGETEKEIGSLKNRIDVLEQSSAPQRTALTLASRPNSPGLDPDLDKIQYAVDQIKMDLHTLKKNVVEIFQSQSLIPAHLKDWARMATPTRQHTPLPQVQAASDGALATAAHVETTRRHLEELYKDKESFVDSVVACIGPRVGAEIAEIQRELISKGDSITSCQGDINACKERIANVANDLNIHRSLHGTFFKYCKDVHEDLDMRCRNLDHWQQNFETTDLVKQMTEYIKALMPGEMNQMRHKVAAIETELRRIQDHASKKRKVALPNGGTQAVPMAPVHPS</sequence>
<dbReference type="GeneID" id="75829782"/>
<reference evidence="3" key="1">
    <citation type="journal article" date="2021" name="J Fungi (Basel)">
        <title>Genomic and Metabolomic Analyses of the Marine Fungus Emericellopsis cladophorae: Insights into Saltwater Adaptability Mechanisms and Its Biosynthetic Potential.</title>
        <authorList>
            <person name="Goncalves M.F.M."/>
            <person name="Hilario S."/>
            <person name="Van de Peer Y."/>
            <person name="Esteves A.C."/>
            <person name="Alves A."/>
        </authorList>
    </citation>
    <scope>NUCLEOTIDE SEQUENCE</scope>
    <source>
        <strain evidence="3">MUM 19.33</strain>
    </source>
</reference>
<dbReference type="Proteomes" id="UP001055219">
    <property type="component" value="Unassembled WGS sequence"/>
</dbReference>
<keyword evidence="4" id="KW-1185">Reference proteome</keyword>